<dbReference type="EMBL" id="CAHR02000196">
    <property type="protein sequence ID" value="CCG84033.1"/>
    <property type="molecule type" value="Genomic_DNA"/>
</dbReference>
<comment type="caution">
    <text evidence="2">The sequence shown here is derived from an EMBL/GenBank/DDBJ whole genome shotgun (WGS) entry which is preliminary data.</text>
</comment>
<dbReference type="InterPro" id="IPR013889">
    <property type="entry name" value="Karyogamy_KAR9"/>
</dbReference>
<feature type="region of interest" description="Disordered" evidence="1">
    <location>
        <begin position="441"/>
        <end position="464"/>
    </location>
</feature>
<dbReference type="VEuPathDB" id="FungiDB:TAPDE_004399"/>
<evidence type="ECO:0000256" key="1">
    <source>
        <dbReference type="SAM" id="MobiDB-lite"/>
    </source>
</evidence>
<dbReference type="eggNOG" id="ENOG502QUB2">
    <property type="taxonomic scope" value="Eukaryota"/>
</dbReference>
<dbReference type="Pfam" id="PF08580">
    <property type="entry name" value="KAR9"/>
    <property type="match status" value="1"/>
</dbReference>
<feature type="compositionally biased region" description="Polar residues" evidence="1">
    <location>
        <begin position="661"/>
        <end position="678"/>
    </location>
</feature>
<feature type="compositionally biased region" description="Polar residues" evidence="1">
    <location>
        <begin position="441"/>
        <end position="463"/>
    </location>
</feature>
<reference evidence="2 3" key="1">
    <citation type="journal article" date="2013" name="MBio">
        <title>Genome sequencing of the plant pathogen Taphrina deformans, the causal agent of peach leaf curl.</title>
        <authorList>
            <person name="Cisse O.H."/>
            <person name="Almeida J.M.G.C.F."/>
            <person name="Fonseca A."/>
            <person name="Kumar A.A."/>
            <person name="Salojaervi J."/>
            <person name="Overmyer K."/>
            <person name="Hauser P.M."/>
            <person name="Pagni M."/>
        </authorList>
    </citation>
    <scope>NUCLEOTIDE SEQUENCE [LARGE SCALE GENOMIC DNA]</scope>
    <source>
        <strain evidence="3">PYCC 5710 / ATCC 11124 / CBS 356.35 / IMI 108563 / JCM 9778 / NBRC 8474</strain>
    </source>
</reference>
<dbReference type="GO" id="GO:0030473">
    <property type="term" value="P:nuclear migration along microtubule"/>
    <property type="evidence" value="ECO:0007669"/>
    <property type="project" value="TreeGrafter"/>
</dbReference>
<dbReference type="GO" id="GO:0005816">
    <property type="term" value="C:spindle pole body"/>
    <property type="evidence" value="ECO:0007669"/>
    <property type="project" value="TreeGrafter"/>
</dbReference>
<feature type="region of interest" description="Disordered" evidence="1">
    <location>
        <begin position="661"/>
        <end position="737"/>
    </location>
</feature>
<evidence type="ECO:0008006" key="4">
    <source>
        <dbReference type="Google" id="ProtNLM"/>
    </source>
</evidence>
<gene>
    <name evidence="2" type="ORF">TAPDE_004399</name>
</gene>
<dbReference type="PANTHER" id="PTHR37271">
    <property type="entry name" value="KARYOGAMY PROTEIN KAR9"/>
    <property type="match status" value="1"/>
</dbReference>
<dbReference type="GO" id="GO:0005938">
    <property type="term" value="C:cell cortex"/>
    <property type="evidence" value="ECO:0007669"/>
    <property type="project" value="TreeGrafter"/>
</dbReference>
<dbReference type="GO" id="GO:0043332">
    <property type="term" value="C:mating projection tip"/>
    <property type="evidence" value="ECO:0007669"/>
    <property type="project" value="TreeGrafter"/>
</dbReference>
<evidence type="ECO:0000313" key="3">
    <source>
        <dbReference type="Proteomes" id="UP000013776"/>
    </source>
</evidence>
<feature type="region of interest" description="Disordered" evidence="1">
    <location>
        <begin position="554"/>
        <end position="638"/>
    </location>
</feature>
<name>R4XHN4_TAPDE</name>
<feature type="region of interest" description="Disordered" evidence="1">
    <location>
        <begin position="485"/>
        <end position="504"/>
    </location>
</feature>
<feature type="region of interest" description="Disordered" evidence="1">
    <location>
        <begin position="1"/>
        <end position="22"/>
    </location>
</feature>
<keyword evidence="3" id="KW-1185">Reference proteome</keyword>
<dbReference type="Proteomes" id="UP000013776">
    <property type="component" value="Unassembled WGS sequence"/>
</dbReference>
<dbReference type="PANTHER" id="PTHR37271:SF1">
    <property type="entry name" value="KARYOGAMY PROTEIN KAR9"/>
    <property type="match status" value="1"/>
</dbReference>
<accession>R4XHN4</accession>
<feature type="compositionally biased region" description="Polar residues" evidence="1">
    <location>
        <begin position="689"/>
        <end position="702"/>
    </location>
</feature>
<feature type="compositionally biased region" description="Polar residues" evidence="1">
    <location>
        <begin position="495"/>
        <end position="504"/>
    </location>
</feature>
<protein>
    <recommendedName>
        <fullName evidence="4">Karyogamy protein</fullName>
    </recommendedName>
</protein>
<feature type="compositionally biased region" description="Polar residues" evidence="1">
    <location>
        <begin position="721"/>
        <end position="737"/>
    </location>
</feature>
<dbReference type="GO" id="GO:0051293">
    <property type="term" value="P:establishment of spindle localization"/>
    <property type="evidence" value="ECO:0007669"/>
    <property type="project" value="TreeGrafter"/>
</dbReference>
<organism evidence="2 3">
    <name type="scientific">Taphrina deformans (strain PYCC 5710 / ATCC 11124 / CBS 356.35 / IMI 108563 / JCM 9778 / NBRC 8474)</name>
    <name type="common">Peach leaf curl fungus</name>
    <name type="synonym">Lalaria deformans</name>
    <dbReference type="NCBI Taxonomy" id="1097556"/>
    <lineage>
        <taxon>Eukaryota</taxon>
        <taxon>Fungi</taxon>
        <taxon>Dikarya</taxon>
        <taxon>Ascomycota</taxon>
        <taxon>Taphrinomycotina</taxon>
        <taxon>Taphrinomycetes</taxon>
        <taxon>Taphrinales</taxon>
        <taxon>Taphrinaceae</taxon>
        <taxon>Taphrina</taxon>
    </lineage>
</organism>
<sequence>MNPPITPPLASSVTSSRPTTENQLRSACSEPRTLDRSALALSCGPLQQQITKLDTFASTVIDQNDSDEAATSHLWSMRDKYAEFSEIALFVLTELDSEGDIEYAVGNRDIVWRVQGYLQNVDHNMKHLLKFGSDIAGDELVRTIEKTHNSNLSETWRKVEQLSRVLTLHASTSSDWIDCQRSLDAVQMEEKDIAAMIFMMEEQRHTALQVPCVELDVLTTILEDLPEGENTGTPGKKVRDDGLSQWERTLSETVMKLTSKLSPLRASISMFAPRLESFAARAQEQFPSAVIALRTRYAQLSTGFQSLTDDFKRLKDELNEDKWLAVFRQVNKQATEMMNSLQRTFKSLEATPFHSIEAARLMSNFDLKTEHYGNAIPAVMSVMHRGVQDRLTLNGEILRGYDLLMIRWKQMKLDIADMNRRIQGARSAGIVHTVGRNLQKTKTTGDQLRPLSQTEQNSAQISSREGAHWIPAIESVKKSATRLSLFTPQRKRQPTRVSLESSSVASPAVFRKDISMDPPRSRSRLGYVSDVKSPLVHSARPPWNAGTSVRVIEQQSGLSPGDSPGLKSRRSTSRLSNGRSGAILSLEVKRPHTPNLAGERRSTTSFLPLKSPHKTATTHKIPTLIPQLPPPTPSKETIQRLSRPKLPPLGVAPNRATFVPTTPSKLRSGLISSNTPTSIPVARRMVSNPEGSSPTKLRSGSALSMRPHGRPASALSDRRQSNIPLPTPQKLSSTWKH</sequence>
<dbReference type="STRING" id="1097556.R4XHN4"/>
<evidence type="ECO:0000313" key="2">
    <source>
        <dbReference type="EMBL" id="CCG84033.1"/>
    </source>
</evidence>
<dbReference type="AlphaFoldDB" id="R4XHN4"/>
<dbReference type="OrthoDB" id="5559380at2759"/>
<feature type="compositionally biased region" description="Polar residues" evidence="1">
    <location>
        <begin position="9"/>
        <end position="22"/>
    </location>
</feature>
<proteinExistence type="predicted"/>